<dbReference type="Pfam" id="PF00106">
    <property type="entry name" value="adh_short"/>
    <property type="match status" value="1"/>
</dbReference>
<dbReference type="SMART" id="SM00822">
    <property type="entry name" value="PKS_KR"/>
    <property type="match status" value="1"/>
</dbReference>
<dbReference type="InterPro" id="IPR036291">
    <property type="entry name" value="NAD(P)-bd_dom_sf"/>
</dbReference>
<protein>
    <submittedName>
        <fullName evidence="5">SDR family NAD(P)-dependent oxidoreductase</fullName>
    </submittedName>
</protein>
<dbReference type="RefSeq" id="WP_210801725.1">
    <property type="nucleotide sequence ID" value="NZ_JAGQDE010000007.1"/>
</dbReference>
<name>A0A940YFD6_9BURK</name>
<comment type="similarity">
    <text evidence="1 3">Belongs to the short-chain dehydrogenases/reductases (SDR) family.</text>
</comment>
<evidence type="ECO:0000256" key="3">
    <source>
        <dbReference type="RuleBase" id="RU000363"/>
    </source>
</evidence>
<organism evidence="5 6">
    <name type="scientific">Ideonella aquatica</name>
    <dbReference type="NCBI Taxonomy" id="2824119"/>
    <lineage>
        <taxon>Bacteria</taxon>
        <taxon>Pseudomonadati</taxon>
        <taxon>Pseudomonadota</taxon>
        <taxon>Betaproteobacteria</taxon>
        <taxon>Burkholderiales</taxon>
        <taxon>Sphaerotilaceae</taxon>
        <taxon>Ideonella</taxon>
    </lineage>
</organism>
<dbReference type="PANTHER" id="PTHR44169:SF6">
    <property type="entry name" value="NADPH-DEPENDENT 1-ACYLDIHYDROXYACETONE PHOSPHATE REDUCTASE"/>
    <property type="match status" value="1"/>
</dbReference>
<dbReference type="SUPFAM" id="SSF51735">
    <property type="entry name" value="NAD(P)-binding Rossmann-fold domains"/>
    <property type="match status" value="1"/>
</dbReference>
<gene>
    <name evidence="5" type="ORF">KAK06_09585</name>
</gene>
<dbReference type="InterPro" id="IPR020904">
    <property type="entry name" value="Sc_DH/Rdtase_CS"/>
</dbReference>
<evidence type="ECO:0000259" key="4">
    <source>
        <dbReference type="SMART" id="SM00822"/>
    </source>
</evidence>
<dbReference type="InterPro" id="IPR002347">
    <property type="entry name" value="SDR_fam"/>
</dbReference>
<dbReference type="PRINTS" id="PR00081">
    <property type="entry name" value="GDHRDH"/>
</dbReference>
<dbReference type="AlphaFoldDB" id="A0A940YFD6"/>
<keyword evidence="2" id="KW-0560">Oxidoreductase</keyword>
<dbReference type="InterPro" id="IPR057326">
    <property type="entry name" value="KR_dom"/>
</dbReference>
<dbReference type="CDD" id="cd05374">
    <property type="entry name" value="17beta-HSD-like_SDR_c"/>
    <property type="match status" value="1"/>
</dbReference>
<dbReference type="Proteomes" id="UP000678374">
    <property type="component" value="Unassembled WGS sequence"/>
</dbReference>
<sequence length="278" mass="28627">MTSTRTALITGCSSGIGAALAAELLRRGWRVIATARQPERLQALVDAGARAMALDVDDAASIAALAATLQAEGLPLHLLVNNAGYGQFGALMDLSPQALRQQLDTNVVAPVAVTQALLPRLRAAAPQACVAHIGSVSGVTATPFAGAYCASKAALHALADAMRMELAPFGIRVVTVQPGGIVSGFGDAGGARVQLPEGSLYAPIAKAVLRRAQASQKGATPVDDFVRGLAAHLMQTAPGPLYRAGANSARLVWLKRLLPTATLDAKLSALFGLDRLRS</sequence>
<dbReference type="PANTHER" id="PTHR44169">
    <property type="entry name" value="NADPH-DEPENDENT 1-ACYLDIHYDROXYACETONE PHOSPHATE REDUCTASE"/>
    <property type="match status" value="1"/>
</dbReference>
<evidence type="ECO:0000256" key="1">
    <source>
        <dbReference type="ARBA" id="ARBA00006484"/>
    </source>
</evidence>
<keyword evidence="6" id="KW-1185">Reference proteome</keyword>
<dbReference type="EMBL" id="JAGQDE010000007">
    <property type="protein sequence ID" value="MBQ0959208.1"/>
    <property type="molecule type" value="Genomic_DNA"/>
</dbReference>
<feature type="domain" description="Ketoreductase" evidence="4">
    <location>
        <begin position="5"/>
        <end position="185"/>
    </location>
</feature>
<evidence type="ECO:0000313" key="5">
    <source>
        <dbReference type="EMBL" id="MBQ0959208.1"/>
    </source>
</evidence>
<dbReference type="Gene3D" id="3.40.50.720">
    <property type="entry name" value="NAD(P)-binding Rossmann-like Domain"/>
    <property type="match status" value="1"/>
</dbReference>
<reference evidence="5" key="1">
    <citation type="submission" date="2021-04" db="EMBL/GenBank/DDBJ databases">
        <title>The genome sequence of Ideonella sp. 4Y11.</title>
        <authorList>
            <person name="Liu Y."/>
        </authorList>
    </citation>
    <scope>NUCLEOTIDE SEQUENCE</scope>
    <source>
        <strain evidence="5">4Y11</strain>
    </source>
</reference>
<dbReference type="GO" id="GO:0016491">
    <property type="term" value="F:oxidoreductase activity"/>
    <property type="evidence" value="ECO:0007669"/>
    <property type="project" value="UniProtKB-KW"/>
</dbReference>
<dbReference type="PRINTS" id="PR00080">
    <property type="entry name" value="SDRFAMILY"/>
</dbReference>
<dbReference type="PROSITE" id="PS00061">
    <property type="entry name" value="ADH_SHORT"/>
    <property type="match status" value="1"/>
</dbReference>
<comment type="caution">
    <text evidence="5">The sequence shown here is derived from an EMBL/GenBank/DDBJ whole genome shotgun (WGS) entry which is preliminary data.</text>
</comment>
<evidence type="ECO:0000256" key="2">
    <source>
        <dbReference type="ARBA" id="ARBA00023002"/>
    </source>
</evidence>
<proteinExistence type="inferred from homology"/>
<evidence type="ECO:0000313" key="6">
    <source>
        <dbReference type="Proteomes" id="UP000678374"/>
    </source>
</evidence>
<accession>A0A940YFD6</accession>